<feature type="transmembrane region" description="Helical" evidence="1">
    <location>
        <begin position="39"/>
        <end position="63"/>
    </location>
</feature>
<evidence type="ECO:0000313" key="3">
    <source>
        <dbReference type="Proteomes" id="UP000886998"/>
    </source>
</evidence>
<evidence type="ECO:0000256" key="1">
    <source>
        <dbReference type="SAM" id="Phobius"/>
    </source>
</evidence>
<dbReference type="Proteomes" id="UP000886998">
    <property type="component" value="Unassembled WGS sequence"/>
</dbReference>
<evidence type="ECO:0000313" key="2">
    <source>
        <dbReference type="EMBL" id="GFY77408.1"/>
    </source>
</evidence>
<sequence length="69" mass="7575">MDLLLLPFLSKTGNAVVDHFLLLVFLLLESLCSSDVGELILDTLSFFWLKVVLLVVSSSSLVVGTPPLW</sequence>
<name>A0A8X6YS17_9ARAC</name>
<organism evidence="2 3">
    <name type="scientific">Trichonephila inaurata madagascariensis</name>
    <dbReference type="NCBI Taxonomy" id="2747483"/>
    <lineage>
        <taxon>Eukaryota</taxon>
        <taxon>Metazoa</taxon>
        <taxon>Ecdysozoa</taxon>
        <taxon>Arthropoda</taxon>
        <taxon>Chelicerata</taxon>
        <taxon>Arachnida</taxon>
        <taxon>Araneae</taxon>
        <taxon>Araneomorphae</taxon>
        <taxon>Entelegynae</taxon>
        <taxon>Araneoidea</taxon>
        <taxon>Nephilidae</taxon>
        <taxon>Trichonephila</taxon>
        <taxon>Trichonephila inaurata</taxon>
    </lineage>
</organism>
<comment type="caution">
    <text evidence="2">The sequence shown here is derived from an EMBL/GenBank/DDBJ whole genome shotgun (WGS) entry which is preliminary data.</text>
</comment>
<keyword evidence="1" id="KW-0472">Membrane</keyword>
<keyword evidence="3" id="KW-1185">Reference proteome</keyword>
<accession>A0A8X6YS17</accession>
<protein>
    <submittedName>
        <fullName evidence="2">Uncharacterized protein</fullName>
    </submittedName>
</protein>
<proteinExistence type="predicted"/>
<gene>
    <name evidence="2" type="ORF">TNIN_229811</name>
</gene>
<dbReference type="AlphaFoldDB" id="A0A8X6YS17"/>
<keyword evidence="1" id="KW-1133">Transmembrane helix</keyword>
<reference evidence="2" key="1">
    <citation type="submission" date="2020-08" db="EMBL/GenBank/DDBJ databases">
        <title>Multicomponent nature underlies the extraordinary mechanical properties of spider dragline silk.</title>
        <authorList>
            <person name="Kono N."/>
            <person name="Nakamura H."/>
            <person name="Mori M."/>
            <person name="Yoshida Y."/>
            <person name="Ohtoshi R."/>
            <person name="Malay A.D."/>
            <person name="Moran D.A.P."/>
            <person name="Tomita M."/>
            <person name="Numata K."/>
            <person name="Arakawa K."/>
        </authorList>
    </citation>
    <scope>NUCLEOTIDE SEQUENCE</scope>
</reference>
<dbReference type="EMBL" id="BMAV01022437">
    <property type="protein sequence ID" value="GFY77408.1"/>
    <property type="molecule type" value="Genomic_DNA"/>
</dbReference>
<keyword evidence="1" id="KW-0812">Transmembrane</keyword>